<dbReference type="EMBL" id="JACEIK010009203">
    <property type="protein sequence ID" value="MCE3052091.1"/>
    <property type="molecule type" value="Genomic_DNA"/>
</dbReference>
<sequence>MKDIYDNLNKLCSRVDVVEGAVASLRADMREMKGKAPKSSADISLLDEAMTALRHSRVLCLSPWAPLTPEGAALALSLAPRLSH</sequence>
<feature type="non-terminal residue" evidence="1">
    <location>
        <position position="84"/>
    </location>
</feature>
<reference evidence="1 2" key="1">
    <citation type="journal article" date="2021" name="BMC Genomics">
        <title>Datura genome reveals duplications of psychoactive alkaloid biosynthetic genes and high mutation rate following tissue culture.</title>
        <authorList>
            <person name="Rajewski A."/>
            <person name="Carter-House D."/>
            <person name="Stajich J."/>
            <person name="Litt A."/>
        </authorList>
    </citation>
    <scope>NUCLEOTIDE SEQUENCE [LARGE SCALE GENOMIC DNA]</scope>
    <source>
        <strain evidence="1">AR-01</strain>
    </source>
</reference>
<proteinExistence type="predicted"/>
<accession>A0ABS8WQA8</accession>
<organism evidence="1 2">
    <name type="scientific">Datura stramonium</name>
    <name type="common">Jimsonweed</name>
    <name type="synonym">Common thornapple</name>
    <dbReference type="NCBI Taxonomy" id="4076"/>
    <lineage>
        <taxon>Eukaryota</taxon>
        <taxon>Viridiplantae</taxon>
        <taxon>Streptophyta</taxon>
        <taxon>Embryophyta</taxon>
        <taxon>Tracheophyta</taxon>
        <taxon>Spermatophyta</taxon>
        <taxon>Magnoliopsida</taxon>
        <taxon>eudicotyledons</taxon>
        <taxon>Gunneridae</taxon>
        <taxon>Pentapetalae</taxon>
        <taxon>asterids</taxon>
        <taxon>lamiids</taxon>
        <taxon>Solanales</taxon>
        <taxon>Solanaceae</taxon>
        <taxon>Solanoideae</taxon>
        <taxon>Datureae</taxon>
        <taxon>Datura</taxon>
    </lineage>
</organism>
<evidence type="ECO:0000313" key="2">
    <source>
        <dbReference type="Proteomes" id="UP000823775"/>
    </source>
</evidence>
<protein>
    <submittedName>
        <fullName evidence="1">Uncharacterized protein</fullName>
    </submittedName>
</protein>
<evidence type="ECO:0000313" key="1">
    <source>
        <dbReference type="EMBL" id="MCE3052091.1"/>
    </source>
</evidence>
<dbReference type="Proteomes" id="UP000823775">
    <property type="component" value="Unassembled WGS sequence"/>
</dbReference>
<gene>
    <name evidence="1" type="ORF">HAX54_051580</name>
</gene>
<keyword evidence="2" id="KW-1185">Reference proteome</keyword>
<comment type="caution">
    <text evidence="1">The sequence shown here is derived from an EMBL/GenBank/DDBJ whole genome shotgun (WGS) entry which is preliminary data.</text>
</comment>
<name>A0ABS8WQA8_DATST</name>